<dbReference type="EMBL" id="BKCJ010583982">
    <property type="protein sequence ID" value="GFB24484.1"/>
    <property type="molecule type" value="Genomic_DNA"/>
</dbReference>
<sequence>MVGVARSLLHKKVRQRCAFPVLVYKADDSPLHPKIAFFSSQSIPKECDTAMASESNVKNRQLEPKPFLMGEQEKKLKDGETAIASLQ</sequence>
<reference evidence="1" key="1">
    <citation type="journal article" date="2019" name="Sci. Rep.">
        <title>Draft genome of Tanacetum cinerariifolium, the natural source of mosquito coil.</title>
        <authorList>
            <person name="Yamashiro T."/>
            <person name="Shiraishi A."/>
            <person name="Satake H."/>
            <person name="Nakayama K."/>
        </authorList>
    </citation>
    <scope>NUCLEOTIDE SEQUENCE</scope>
</reference>
<proteinExistence type="predicted"/>
<comment type="caution">
    <text evidence="1">The sequence shown here is derived from an EMBL/GenBank/DDBJ whole genome shotgun (WGS) entry which is preliminary data.</text>
</comment>
<organism evidence="1">
    <name type="scientific">Tanacetum cinerariifolium</name>
    <name type="common">Dalmatian daisy</name>
    <name type="synonym">Chrysanthemum cinerariifolium</name>
    <dbReference type="NCBI Taxonomy" id="118510"/>
    <lineage>
        <taxon>Eukaryota</taxon>
        <taxon>Viridiplantae</taxon>
        <taxon>Streptophyta</taxon>
        <taxon>Embryophyta</taxon>
        <taxon>Tracheophyta</taxon>
        <taxon>Spermatophyta</taxon>
        <taxon>Magnoliopsida</taxon>
        <taxon>eudicotyledons</taxon>
        <taxon>Gunneridae</taxon>
        <taxon>Pentapetalae</taxon>
        <taxon>asterids</taxon>
        <taxon>campanulids</taxon>
        <taxon>Asterales</taxon>
        <taxon>Asteraceae</taxon>
        <taxon>Asteroideae</taxon>
        <taxon>Anthemideae</taxon>
        <taxon>Anthemidinae</taxon>
        <taxon>Tanacetum</taxon>
    </lineage>
</organism>
<accession>A0A699L4I9</accession>
<gene>
    <name evidence="1" type="ORF">Tci_696455</name>
</gene>
<evidence type="ECO:0000313" key="1">
    <source>
        <dbReference type="EMBL" id="GFB24484.1"/>
    </source>
</evidence>
<protein>
    <submittedName>
        <fullName evidence="1">Prefoldin subunit 1</fullName>
    </submittedName>
</protein>
<name>A0A699L4I9_TANCI</name>
<feature type="non-terminal residue" evidence="1">
    <location>
        <position position="87"/>
    </location>
</feature>
<dbReference type="AlphaFoldDB" id="A0A699L4I9"/>